<evidence type="ECO:0000313" key="9">
    <source>
        <dbReference type="EMBL" id="VDN59910.1"/>
    </source>
</evidence>
<comment type="pathway">
    <text evidence="1 8">Porphyrin-containing compound metabolism; protoheme biosynthesis; protoheme from protoporphyrin-IX: step 1/1.</text>
</comment>
<keyword evidence="11" id="KW-1185">Reference proteome</keyword>
<evidence type="ECO:0000313" key="10">
    <source>
        <dbReference type="Proteomes" id="UP000038040"/>
    </source>
</evidence>
<evidence type="ECO:0000256" key="5">
    <source>
        <dbReference type="ARBA" id="ARBA00023239"/>
    </source>
</evidence>
<comment type="similarity">
    <text evidence="2 8">Belongs to the ferrochelatase family.</text>
</comment>
<keyword evidence="8" id="KW-0999">Mitochondrion inner membrane</keyword>
<evidence type="ECO:0000256" key="8">
    <source>
        <dbReference type="RuleBase" id="RU000607"/>
    </source>
</evidence>
<accession>A0A0N4UHV3</accession>
<proteinExistence type="inferred from homology"/>
<dbReference type="WBParaSite" id="DME_0000715301-mRNA-1">
    <property type="protein sequence ID" value="DME_0000715301-mRNA-1"/>
    <property type="gene ID" value="DME_0000715301"/>
</dbReference>
<reference evidence="12" key="1">
    <citation type="submission" date="2017-02" db="UniProtKB">
        <authorList>
            <consortium name="WormBaseParasite"/>
        </authorList>
    </citation>
    <scope>IDENTIFICATION</scope>
</reference>
<evidence type="ECO:0000256" key="1">
    <source>
        <dbReference type="ARBA" id="ARBA00004943"/>
    </source>
</evidence>
<keyword evidence="3 8" id="KW-0408">Iron</keyword>
<keyword evidence="8" id="KW-0472">Membrane</keyword>
<dbReference type="GO" id="GO:0005743">
    <property type="term" value="C:mitochondrial inner membrane"/>
    <property type="evidence" value="ECO:0007669"/>
    <property type="project" value="UniProtKB-SubCell"/>
</dbReference>
<dbReference type="Gene3D" id="3.40.50.1400">
    <property type="match status" value="2"/>
</dbReference>
<sequence length="362" mass="41673">MEGGRQDYRLWPANMALESVLLEFAKSVIGVLLVNVGTPENYSFWTVRRYLSEFLSDRRVIEFPKILWTVILHLFILNSRPQKIGQKFRLVWNYETNESLLRMTSRLQATKTAERFRNEPVEIAWAFRYGNPTIDSTIQALKEKGCDRLILLPLFPQYSAATTASTTDEAFKSLMKQRFQMALRVIPAFYDNYLYIGAIKDSIKDKLDKINTNPEVTVIISYHSIPLQFHLKGDPYGRHCLQTTELIKKRLAVDYKVNVLTSFHSRFGPFEWLKPYTDDLIVNLARSGKKRILMVAPGFISDCFETIEELEISGAKLFKDNGGEEFVYVRCLNDSKACIDIIENVIRLHMQGFGTIAVNTAN</sequence>
<keyword evidence="5 8" id="KW-0456">Lyase</keyword>
<dbReference type="InterPro" id="IPR019772">
    <property type="entry name" value="Ferrochelatase_AS"/>
</dbReference>
<dbReference type="InterPro" id="IPR033659">
    <property type="entry name" value="Ferrochelatase_N"/>
</dbReference>
<dbReference type="InterPro" id="IPR001015">
    <property type="entry name" value="Ferrochelatase"/>
</dbReference>
<dbReference type="OrthoDB" id="5775002at2759"/>
<dbReference type="HAMAP" id="MF_00323">
    <property type="entry name" value="Ferrochelatase"/>
    <property type="match status" value="1"/>
</dbReference>
<dbReference type="UniPathway" id="UPA00252">
    <property type="reaction ID" value="UER00325"/>
</dbReference>
<dbReference type="InterPro" id="IPR033644">
    <property type="entry name" value="Ferrochelatase_C"/>
</dbReference>
<dbReference type="EMBL" id="UYYG01001194">
    <property type="protein sequence ID" value="VDN59910.1"/>
    <property type="molecule type" value="Genomic_DNA"/>
</dbReference>
<evidence type="ECO:0000256" key="2">
    <source>
        <dbReference type="ARBA" id="ARBA00007718"/>
    </source>
</evidence>
<dbReference type="GO" id="GO:0004325">
    <property type="term" value="F:ferrochelatase activity"/>
    <property type="evidence" value="ECO:0007669"/>
    <property type="project" value="UniProtKB-UniRule"/>
</dbReference>
<organism evidence="10 12">
    <name type="scientific">Dracunculus medinensis</name>
    <name type="common">Guinea worm</name>
    <dbReference type="NCBI Taxonomy" id="318479"/>
    <lineage>
        <taxon>Eukaryota</taxon>
        <taxon>Metazoa</taxon>
        <taxon>Ecdysozoa</taxon>
        <taxon>Nematoda</taxon>
        <taxon>Chromadorea</taxon>
        <taxon>Rhabditida</taxon>
        <taxon>Spirurina</taxon>
        <taxon>Dracunculoidea</taxon>
        <taxon>Dracunculidae</taxon>
        <taxon>Dracunculus</taxon>
    </lineage>
</organism>
<dbReference type="NCBIfam" id="TIGR00109">
    <property type="entry name" value="hemH"/>
    <property type="match status" value="1"/>
</dbReference>
<gene>
    <name evidence="9" type="ORF">DME_LOCUS9883</name>
</gene>
<dbReference type="SUPFAM" id="SSF53800">
    <property type="entry name" value="Chelatase"/>
    <property type="match status" value="1"/>
</dbReference>
<dbReference type="PROSITE" id="PS00534">
    <property type="entry name" value="FERROCHELATASE"/>
    <property type="match status" value="1"/>
</dbReference>
<dbReference type="CDD" id="cd00419">
    <property type="entry name" value="Ferrochelatase_C"/>
    <property type="match status" value="1"/>
</dbReference>
<comment type="function">
    <text evidence="8">Catalyzes the ferrous insertion into protoporphyrin IX.</text>
</comment>
<dbReference type="PANTHER" id="PTHR11108">
    <property type="entry name" value="FERROCHELATASE"/>
    <property type="match status" value="1"/>
</dbReference>
<dbReference type="Proteomes" id="UP000038040">
    <property type="component" value="Unplaced"/>
</dbReference>
<dbReference type="AlphaFoldDB" id="A0A0N4UHV3"/>
<keyword evidence="6 8" id="KW-0627">Porphyrin biosynthesis</keyword>
<protein>
    <recommendedName>
        <fullName evidence="8">Ferrochelatase</fullName>
        <ecNumber evidence="8">4.98.1.1</ecNumber>
    </recommendedName>
</protein>
<comment type="subcellular location">
    <subcellularLocation>
        <location evidence="8">Mitochondrion inner membrane</location>
    </subcellularLocation>
</comment>
<evidence type="ECO:0000256" key="4">
    <source>
        <dbReference type="ARBA" id="ARBA00023133"/>
    </source>
</evidence>
<name>A0A0N4UHV3_DRAME</name>
<dbReference type="CDD" id="cd03411">
    <property type="entry name" value="Ferrochelatase_N"/>
    <property type="match status" value="1"/>
</dbReference>
<keyword evidence="8" id="KW-0496">Mitochondrion</keyword>
<dbReference type="Pfam" id="PF00762">
    <property type="entry name" value="Ferrochelatase"/>
    <property type="match status" value="1"/>
</dbReference>
<evidence type="ECO:0000256" key="7">
    <source>
        <dbReference type="ARBA" id="ARBA00049915"/>
    </source>
</evidence>
<dbReference type="GO" id="GO:0006783">
    <property type="term" value="P:heme biosynthetic process"/>
    <property type="evidence" value="ECO:0007669"/>
    <property type="project" value="UniProtKB-UniRule"/>
</dbReference>
<evidence type="ECO:0000256" key="6">
    <source>
        <dbReference type="ARBA" id="ARBA00023244"/>
    </source>
</evidence>
<reference evidence="9 11" key="2">
    <citation type="submission" date="2018-11" db="EMBL/GenBank/DDBJ databases">
        <authorList>
            <consortium name="Pathogen Informatics"/>
        </authorList>
    </citation>
    <scope>NUCLEOTIDE SEQUENCE [LARGE SCALE GENOMIC DNA]</scope>
</reference>
<dbReference type="PANTHER" id="PTHR11108:SF1">
    <property type="entry name" value="FERROCHELATASE, MITOCHONDRIAL"/>
    <property type="match status" value="1"/>
</dbReference>
<dbReference type="STRING" id="318479.A0A0N4UHV3"/>
<dbReference type="EC" id="4.98.1.1" evidence="8"/>
<dbReference type="Proteomes" id="UP000274756">
    <property type="component" value="Unassembled WGS sequence"/>
</dbReference>
<evidence type="ECO:0000313" key="11">
    <source>
        <dbReference type="Proteomes" id="UP000274756"/>
    </source>
</evidence>
<comment type="catalytic activity">
    <reaction evidence="7">
        <text>heme b + 2 H(+) = protoporphyrin IX + Fe(2+)</text>
        <dbReference type="Rhea" id="RHEA:22584"/>
        <dbReference type="ChEBI" id="CHEBI:15378"/>
        <dbReference type="ChEBI" id="CHEBI:29033"/>
        <dbReference type="ChEBI" id="CHEBI:57306"/>
        <dbReference type="ChEBI" id="CHEBI:60344"/>
        <dbReference type="EC" id="4.98.1.1"/>
    </reaction>
    <physiologicalReaction direction="right-to-left" evidence="7">
        <dbReference type="Rhea" id="RHEA:22586"/>
    </physiologicalReaction>
</comment>
<evidence type="ECO:0000256" key="3">
    <source>
        <dbReference type="ARBA" id="ARBA00023004"/>
    </source>
</evidence>
<evidence type="ECO:0000313" key="12">
    <source>
        <dbReference type="WBParaSite" id="DME_0000715301-mRNA-1"/>
    </source>
</evidence>
<keyword evidence="4 8" id="KW-0350">Heme biosynthesis</keyword>